<dbReference type="InterPro" id="IPR014031">
    <property type="entry name" value="Ketoacyl_synth_C"/>
</dbReference>
<dbReference type="CDD" id="cd00834">
    <property type="entry name" value="KAS_I_II"/>
    <property type="match status" value="1"/>
</dbReference>
<protein>
    <recommendedName>
        <fullName evidence="4">Ketosynthase family 3 (KS3) domain-containing protein</fullName>
    </recommendedName>
</protein>
<feature type="domain" description="Ketosynthase family 3 (KS3)" evidence="4">
    <location>
        <begin position="17"/>
        <end position="423"/>
    </location>
</feature>
<evidence type="ECO:0000313" key="5">
    <source>
        <dbReference type="EMBL" id="OOP54941.1"/>
    </source>
</evidence>
<dbReference type="Pfam" id="PF00109">
    <property type="entry name" value="ketoacyl-synt"/>
    <property type="match status" value="1"/>
</dbReference>
<comment type="similarity">
    <text evidence="1 3">Belongs to the thiolase-like superfamily. Beta-ketoacyl-ACP synthases family.</text>
</comment>
<evidence type="ECO:0000256" key="1">
    <source>
        <dbReference type="ARBA" id="ARBA00008467"/>
    </source>
</evidence>
<evidence type="ECO:0000313" key="6">
    <source>
        <dbReference type="Proteomes" id="UP000189681"/>
    </source>
</evidence>
<dbReference type="PANTHER" id="PTHR11712:SF336">
    <property type="entry name" value="3-OXOACYL-[ACYL-CARRIER-PROTEIN] SYNTHASE, MITOCHONDRIAL"/>
    <property type="match status" value="1"/>
</dbReference>
<evidence type="ECO:0000256" key="2">
    <source>
        <dbReference type="ARBA" id="ARBA00022679"/>
    </source>
</evidence>
<dbReference type="Gene3D" id="3.40.47.10">
    <property type="match status" value="2"/>
</dbReference>
<evidence type="ECO:0000256" key="3">
    <source>
        <dbReference type="RuleBase" id="RU003694"/>
    </source>
</evidence>
<dbReference type="AlphaFoldDB" id="A0A1V4APB0"/>
<dbReference type="PANTHER" id="PTHR11712">
    <property type="entry name" value="POLYKETIDE SYNTHASE-RELATED"/>
    <property type="match status" value="1"/>
</dbReference>
<dbReference type="STRING" id="1004156.AYP45_17575"/>
<dbReference type="Pfam" id="PF02801">
    <property type="entry name" value="Ketoacyl-synt_C"/>
    <property type="match status" value="1"/>
</dbReference>
<sequence>MARTNFVCPCFVGCAMKKRVVITGLGVISPLGCGKEFFWDNLIAGKSGIAPMTTLDLSPYTCKLGGEVRDLKPEIYLGSKGLKYLNKGTRFLGSASKMAIDDAKLPADGSLSEKMGIIIGSSLGNFSETTDYFYEIIRNNPSELSPMLSYDVALNSSINYVSVIFKIKGLARTISAGFTSSTDAIGDAFKMIQRDMAKVIVAGGVEQVSIDLYLIFYLRGLLSGLDGTREASLPFDKERNGFVMAEGSCVVILEELQHALDRGAHIYAEVKGLGNTFVGGKDHPAEVRVRRAEKAMHEALEDAGAKREDVDFISANANGCKMQDAVEAKAIQSLFGAGSDRIPVSAIKSNIGELYGTAGAAQLISSIMSINTGQIPHIINHNNKDQEINLNLILGKPLKKEIKNAMINTMDYDGNNSCLVISRVDEA</sequence>
<dbReference type="GO" id="GO:0006633">
    <property type="term" value="P:fatty acid biosynthetic process"/>
    <property type="evidence" value="ECO:0007669"/>
    <property type="project" value="TreeGrafter"/>
</dbReference>
<dbReference type="EMBL" id="AYTS01000195">
    <property type="protein sequence ID" value="OOP54941.1"/>
    <property type="molecule type" value="Genomic_DNA"/>
</dbReference>
<name>A0A1V4APB0_9BACT</name>
<dbReference type="InterPro" id="IPR020841">
    <property type="entry name" value="PKS_Beta-ketoAc_synthase_dom"/>
</dbReference>
<dbReference type="InterPro" id="IPR016039">
    <property type="entry name" value="Thiolase-like"/>
</dbReference>
<gene>
    <name evidence="5" type="ORF">AYP45_17575</name>
</gene>
<dbReference type="PROSITE" id="PS52004">
    <property type="entry name" value="KS3_2"/>
    <property type="match status" value="1"/>
</dbReference>
<dbReference type="InterPro" id="IPR014030">
    <property type="entry name" value="Ketoacyl_synth_N"/>
</dbReference>
<reference evidence="5 6" key="1">
    <citation type="journal article" date="2017" name="Water Res.">
        <title>Discovery and metagenomic analysis of an anammox bacterial enrichment related to Candidatus "Brocadia caroliniensis" in a full-scale glycerol-fed nitritation-denitritation separate centrate treatment process.</title>
        <authorList>
            <person name="Park H."/>
            <person name="Brotto A.C."/>
            <person name="van Loosdrecht M.C."/>
            <person name="Chandran K."/>
        </authorList>
    </citation>
    <scope>NUCLEOTIDE SEQUENCE [LARGE SCALE GENOMIC DNA]</scope>
    <source>
        <strain evidence="5">26THWARD</strain>
    </source>
</reference>
<evidence type="ECO:0000259" key="4">
    <source>
        <dbReference type="PROSITE" id="PS52004"/>
    </source>
</evidence>
<keyword evidence="2 3" id="KW-0808">Transferase</keyword>
<comment type="caution">
    <text evidence="5">The sequence shown here is derived from an EMBL/GenBank/DDBJ whole genome shotgun (WGS) entry which is preliminary data.</text>
</comment>
<dbReference type="InterPro" id="IPR000794">
    <property type="entry name" value="Beta-ketoacyl_synthase"/>
</dbReference>
<dbReference type="SMART" id="SM00825">
    <property type="entry name" value="PKS_KS"/>
    <property type="match status" value="1"/>
</dbReference>
<organism evidence="5 6">
    <name type="scientific">Candidatus Brocadia carolinensis</name>
    <dbReference type="NCBI Taxonomy" id="1004156"/>
    <lineage>
        <taxon>Bacteria</taxon>
        <taxon>Pseudomonadati</taxon>
        <taxon>Planctomycetota</taxon>
        <taxon>Candidatus Brocadiia</taxon>
        <taxon>Candidatus Brocadiales</taxon>
        <taxon>Candidatus Brocadiaceae</taxon>
        <taxon>Candidatus Brocadia</taxon>
    </lineage>
</organism>
<proteinExistence type="inferred from homology"/>
<accession>A0A1V4APB0</accession>
<dbReference type="Proteomes" id="UP000189681">
    <property type="component" value="Unassembled WGS sequence"/>
</dbReference>
<dbReference type="GO" id="GO:0004315">
    <property type="term" value="F:3-oxoacyl-[acyl-carrier-protein] synthase activity"/>
    <property type="evidence" value="ECO:0007669"/>
    <property type="project" value="TreeGrafter"/>
</dbReference>
<dbReference type="SUPFAM" id="SSF53901">
    <property type="entry name" value="Thiolase-like"/>
    <property type="match status" value="2"/>
</dbReference>